<keyword evidence="1" id="KW-0472">Membrane</keyword>
<sequence>MTTGSADDFSSELEELIEDLPAAVDEAAIKRMRVVAHALDEGVPIPGTNFRVGLDPIVGILPGAGDAAAAGVSLYLVVEAARMDVSQSTLLRMLANIGVDTVIGSVPVLGVIFDAFWKANKWNLKLVLEDLAETDGQSDGGPEVVTID</sequence>
<evidence type="ECO:0000313" key="3">
    <source>
        <dbReference type="Proteomes" id="UP000510869"/>
    </source>
</evidence>
<proteinExistence type="predicted"/>
<organism evidence="2 3">
    <name type="scientific">Natrinema zhouii</name>
    <dbReference type="NCBI Taxonomy" id="1710539"/>
    <lineage>
        <taxon>Archaea</taxon>
        <taxon>Methanobacteriati</taxon>
        <taxon>Methanobacteriota</taxon>
        <taxon>Stenosarchaea group</taxon>
        <taxon>Halobacteria</taxon>
        <taxon>Halobacteriales</taxon>
        <taxon>Natrialbaceae</taxon>
        <taxon>Natrinema</taxon>
    </lineage>
</organism>
<accession>A0A7D6GS72</accession>
<keyword evidence="3" id="KW-1185">Reference proteome</keyword>
<reference evidence="2 3" key="1">
    <citation type="submission" date="2020-07" db="EMBL/GenBank/DDBJ databases">
        <title>Natrinema (YPL30) sp. nov. and Haloterrigena xxxxxx (YPL8) sp. nov., isolated from a salt mine.</title>
        <authorList>
            <person name="Cui H."/>
        </authorList>
    </citation>
    <scope>NUCLEOTIDE SEQUENCE [LARGE SCALE GENOMIC DNA]</scope>
    <source>
        <strain evidence="2 3">YPL13</strain>
    </source>
</reference>
<dbReference type="EMBL" id="CP059154">
    <property type="protein sequence ID" value="QLK27082.1"/>
    <property type="molecule type" value="Genomic_DNA"/>
</dbReference>
<dbReference type="Proteomes" id="UP000510869">
    <property type="component" value="Chromosome"/>
</dbReference>
<evidence type="ECO:0000256" key="1">
    <source>
        <dbReference type="SAM" id="Phobius"/>
    </source>
</evidence>
<keyword evidence="1" id="KW-1133">Transmembrane helix</keyword>
<keyword evidence="1" id="KW-0812">Transmembrane</keyword>
<dbReference type="InterPro" id="IPR025187">
    <property type="entry name" value="DUF4112"/>
</dbReference>
<gene>
    <name evidence="2" type="ORF">HYG81_05600</name>
</gene>
<dbReference type="AlphaFoldDB" id="A0A7D6GS72"/>
<dbReference type="PANTHER" id="PTHR35519">
    <property type="entry name" value="MEMBRANE PROTEINS"/>
    <property type="match status" value="1"/>
</dbReference>
<dbReference type="PANTHER" id="PTHR35519:SF2">
    <property type="entry name" value="PH DOMAIN PROTEIN"/>
    <property type="match status" value="1"/>
</dbReference>
<dbReference type="KEGG" id="nay:HYG81_05600"/>
<feature type="transmembrane region" description="Helical" evidence="1">
    <location>
        <begin position="90"/>
        <end position="113"/>
    </location>
</feature>
<dbReference type="RefSeq" id="WP_180842249.1">
    <property type="nucleotide sequence ID" value="NZ_CP059154.1"/>
</dbReference>
<feature type="transmembrane region" description="Helical" evidence="1">
    <location>
        <begin position="57"/>
        <end position="78"/>
    </location>
</feature>
<name>A0A7D6GS72_9EURY</name>
<dbReference type="OrthoDB" id="156248at2157"/>
<dbReference type="Pfam" id="PF13430">
    <property type="entry name" value="DUF4112"/>
    <property type="match status" value="1"/>
</dbReference>
<protein>
    <submittedName>
        <fullName evidence="2">DUF4112 domain-containing protein</fullName>
    </submittedName>
</protein>
<dbReference type="GeneID" id="56142659"/>
<evidence type="ECO:0000313" key="2">
    <source>
        <dbReference type="EMBL" id="QLK27082.1"/>
    </source>
</evidence>